<keyword evidence="2" id="KW-1185">Reference proteome</keyword>
<gene>
    <name evidence="1" type="ORF">P171DRAFT_479302</name>
</gene>
<accession>A0A9P4PWH7</accession>
<evidence type="ECO:0000313" key="2">
    <source>
        <dbReference type="Proteomes" id="UP000799764"/>
    </source>
</evidence>
<dbReference type="EMBL" id="MU001493">
    <property type="protein sequence ID" value="KAF2450194.1"/>
    <property type="molecule type" value="Genomic_DNA"/>
</dbReference>
<evidence type="ECO:0000313" key="1">
    <source>
        <dbReference type="EMBL" id="KAF2450194.1"/>
    </source>
</evidence>
<proteinExistence type="predicted"/>
<dbReference type="OrthoDB" id="3790478at2759"/>
<reference evidence="1" key="1">
    <citation type="journal article" date="2020" name="Stud. Mycol.">
        <title>101 Dothideomycetes genomes: a test case for predicting lifestyles and emergence of pathogens.</title>
        <authorList>
            <person name="Haridas S."/>
            <person name="Albert R."/>
            <person name="Binder M."/>
            <person name="Bloem J."/>
            <person name="Labutti K."/>
            <person name="Salamov A."/>
            <person name="Andreopoulos B."/>
            <person name="Baker S."/>
            <person name="Barry K."/>
            <person name="Bills G."/>
            <person name="Bluhm B."/>
            <person name="Cannon C."/>
            <person name="Castanera R."/>
            <person name="Culley D."/>
            <person name="Daum C."/>
            <person name="Ezra D."/>
            <person name="Gonzalez J."/>
            <person name="Henrissat B."/>
            <person name="Kuo A."/>
            <person name="Liang C."/>
            <person name="Lipzen A."/>
            <person name="Lutzoni F."/>
            <person name="Magnuson J."/>
            <person name="Mondo S."/>
            <person name="Nolan M."/>
            <person name="Ohm R."/>
            <person name="Pangilinan J."/>
            <person name="Park H.-J."/>
            <person name="Ramirez L."/>
            <person name="Alfaro M."/>
            <person name="Sun H."/>
            <person name="Tritt A."/>
            <person name="Yoshinaga Y."/>
            <person name="Zwiers L.-H."/>
            <person name="Turgeon B."/>
            <person name="Goodwin S."/>
            <person name="Spatafora J."/>
            <person name="Crous P."/>
            <person name="Grigoriev I."/>
        </authorList>
    </citation>
    <scope>NUCLEOTIDE SEQUENCE</scope>
    <source>
        <strain evidence="1">CBS 690.94</strain>
    </source>
</reference>
<name>A0A9P4PWH7_9PLEO</name>
<dbReference type="Proteomes" id="UP000799764">
    <property type="component" value="Unassembled WGS sequence"/>
</dbReference>
<comment type="caution">
    <text evidence="1">The sequence shown here is derived from an EMBL/GenBank/DDBJ whole genome shotgun (WGS) entry which is preliminary data.</text>
</comment>
<sequence length="544" mass="62056">MSAFPIVPLFGLAELFDSASRYNEVREAAKFLGRFVYNILRTEVEVDIEAVFYDAVQMYTPESTLAYALALFGHRHFVLFEDAVCSSLASVSHNGLSLHHDNPVLLQIKDLLIRYACAPDVDPSGMLGVKLSQYVEPQPQLSDLASPGTIQSGNLIPELGRALHELEDVAVTLIELLRDWDGNEGYLHPVREDAFHIVREFMRLAMNCAAVWSKYGPKEGDLADGFPKLTEEALFAGHMTVSDAWRRMLSNPFSDAPLHVRRILARCNVIDVAGYFLVHLRQISHPYPALLSIDSLADRFVQKVQWAAEDTDLQTFHRFRETRLRNPFLGPSIPSSSFAPPLHQLDVTRQPFRESHQVSGIPRNDSFYLTEEAGIELPANFRRYEYLIDHFYGPYPTNIEDAPNAQQHVVQQQLLAEDVPVYSGQFELAAPPQLVAVGPLIRASHHSDPVNSTDPCVRLRACGHLLHLEELEQLLNGAYFDQPYVLEEGGSDDEEDWYVADESNHWWTFRRIDRWWSRRKEFLWCLSTMIHVYRNTMKVLPDKE</sequence>
<protein>
    <submittedName>
        <fullName evidence="1">Uncharacterized protein</fullName>
    </submittedName>
</protein>
<organism evidence="1 2">
    <name type="scientific">Karstenula rhodostoma CBS 690.94</name>
    <dbReference type="NCBI Taxonomy" id="1392251"/>
    <lineage>
        <taxon>Eukaryota</taxon>
        <taxon>Fungi</taxon>
        <taxon>Dikarya</taxon>
        <taxon>Ascomycota</taxon>
        <taxon>Pezizomycotina</taxon>
        <taxon>Dothideomycetes</taxon>
        <taxon>Pleosporomycetidae</taxon>
        <taxon>Pleosporales</taxon>
        <taxon>Massarineae</taxon>
        <taxon>Didymosphaeriaceae</taxon>
        <taxon>Karstenula</taxon>
    </lineage>
</organism>
<dbReference type="AlphaFoldDB" id="A0A9P4PWH7"/>